<dbReference type="Pfam" id="PF18555">
    <property type="entry name" value="MobL"/>
    <property type="match status" value="1"/>
</dbReference>
<reference evidence="1 2" key="1">
    <citation type="submission" date="2023-06" db="EMBL/GenBank/DDBJ databases">
        <title>Acute promotion of culturable opportunistic pathogens and persistent increase of antibiotic resistance following antibiotic exposure in mouse gut microbiota.</title>
        <authorList>
            <person name="Li L."/>
            <person name="Wang B."/>
            <person name="Sun Y."/>
            <person name="Wang M."/>
            <person name="Xu H."/>
        </authorList>
    </citation>
    <scope>NUCLEOTIDE SEQUENCE [LARGE SCALE GENOMIC DNA]</scope>
    <source>
        <strain evidence="1 2">CRI2_2</strain>
    </source>
</reference>
<dbReference type="RefSeq" id="WP_103301226.1">
    <property type="nucleotide sequence ID" value="NZ_CP078506.1"/>
</dbReference>
<comment type="caution">
    <text evidence="1">The sequence shown here is derived from an EMBL/GenBank/DDBJ whole genome shotgun (WGS) entry which is preliminary data.</text>
</comment>
<name>A0ABD4ZXJ4_ENTGA</name>
<dbReference type="EMBL" id="JASUBT010000017">
    <property type="protein sequence ID" value="MDL4937402.1"/>
    <property type="molecule type" value="Genomic_DNA"/>
</dbReference>
<dbReference type="Proteomes" id="UP001241571">
    <property type="component" value="Unassembled WGS sequence"/>
</dbReference>
<protein>
    <submittedName>
        <fullName evidence="1">MobP2 family relaxase</fullName>
    </submittedName>
</protein>
<sequence>MTYKAGIVTKSKFISPSDKRYNKAIDYISRDAAQRNHVVESYHAFADDGALNIKNDEGRLTPLFTRNKSYLNSKEKNQLKRGFEVAKQNESPMWQTVFSFDNEYLKEVGLYSEGENGFLNEDALRNAARVAMNKMIDDMKLGDTVEWAGAIHFNTDNIHIHTMMVVKEPEDVLEKMVYKNQSVYRGKIPPVTQRGMKSTFANAIENREPALIRISQLLRKELKAGIYDKEWAKDAAMLYQLNQLRNDLPEDTRTWRYKRSEMAELRPKIDHLTQKILSEYHGESLKEFERLLKEQSDFYVRVYGENAKEGNLGKTYQDNKRKELRETVGNALLNAMREDELRENSARLEVMERKRVRMQQRKRNSVQWKIEKKALSNIKSFVGESYQDFLNRVSYERDQREKEWKQKIEQERDFY</sequence>
<dbReference type="InterPro" id="IPR041073">
    <property type="entry name" value="MobL"/>
</dbReference>
<dbReference type="NCBIfam" id="NF041498">
    <property type="entry name" value="MobP2"/>
    <property type="match status" value="1"/>
</dbReference>
<organism evidence="1 2">
    <name type="scientific">Enterococcus gallinarum</name>
    <dbReference type="NCBI Taxonomy" id="1353"/>
    <lineage>
        <taxon>Bacteria</taxon>
        <taxon>Bacillati</taxon>
        <taxon>Bacillota</taxon>
        <taxon>Bacilli</taxon>
        <taxon>Lactobacillales</taxon>
        <taxon>Enterococcaceae</taxon>
        <taxon>Enterococcus</taxon>
    </lineage>
</organism>
<proteinExistence type="predicted"/>
<dbReference type="InterPro" id="IPR048101">
    <property type="entry name" value="MobP2"/>
</dbReference>
<dbReference type="AlphaFoldDB" id="A0ABD4ZXJ4"/>
<accession>A0ABD4ZXJ4</accession>
<evidence type="ECO:0000313" key="1">
    <source>
        <dbReference type="EMBL" id="MDL4937402.1"/>
    </source>
</evidence>
<gene>
    <name evidence="1" type="primary">mobP2</name>
    <name evidence="1" type="ORF">QRX88_16995</name>
</gene>
<evidence type="ECO:0000313" key="2">
    <source>
        <dbReference type="Proteomes" id="UP001241571"/>
    </source>
</evidence>